<dbReference type="SUPFAM" id="SSF103473">
    <property type="entry name" value="MFS general substrate transporter"/>
    <property type="match status" value="1"/>
</dbReference>
<keyword evidence="8" id="KW-1185">Reference proteome</keyword>
<dbReference type="PANTHER" id="PTHR43124">
    <property type="entry name" value="PURINE EFFLUX PUMP PBUE"/>
    <property type="match status" value="1"/>
</dbReference>
<dbReference type="GO" id="GO:0022857">
    <property type="term" value="F:transmembrane transporter activity"/>
    <property type="evidence" value="ECO:0007669"/>
    <property type="project" value="InterPro"/>
</dbReference>
<reference evidence="7 8" key="1">
    <citation type="journal article" date="2012" name="J. Bacteriol.">
        <title>Genome Sequence of Radiation-Resistant Modestobacter marinus Strain BC501, a Representative Actinobacterium That Thrives on Calcareous Stone Surfaces.</title>
        <authorList>
            <person name="Normand P."/>
            <person name="Gury J."/>
            <person name="Pujic P."/>
            <person name="Chouaia B."/>
            <person name="Crotti E."/>
            <person name="Brusetti L."/>
            <person name="Daffonchio D."/>
            <person name="Vacherie B."/>
            <person name="Barbe V."/>
            <person name="Medigue C."/>
            <person name="Calteau A."/>
            <person name="Ghodhbane-Gtari F."/>
            <person name="Essoussi I."/>
            <person name="Nouioui I."/>
            <person name="Abbassi-Ghozzi I."/>
            <person name="Gtari M."/>
        </authorList>
    </citation>
    <scope>NUCLEOTIDE SEQUENCE [LARGE SCALE GENOMIC DNA]</scope>
    <source>
        <strain evidence="8">BC 501</strain>
    </source>
</reference>
<dbReference type="EMBL" id="FO203431">
    <property type="protein sequence ID" value="CCH89377.1"/>
    <property type="molecule type" value="Genomic_DNA"/>
</dbReference>
<dbReference type="GO" id="GO:0005886">
    <property type="term" value="C:plasma membrane"/>
    <property type="evidence" value="ECO:0007669"/>
    <property type="project" value="UniProtKB-SubCell"/>
</dbReference>
<evidence type="ECO:0000256" key="6">
    <source>
        <dbReference type="SAM" id="Phobius"/>
    </source>
</evidence>
<dbReference type="KEGG" id="mmar:MODMU_3974"/>
<dbReference type="OrthoDB" id="2957247at2"/>
<accession>I4F164</accession>
<dbReference type="eggNOG" id="COG2814">
    <property type="taxonomic scope" value="Bacteria"/>
</dbReference>
<evidence type="ECO:0000313" key="8">
    <source>
        <dbReference type="Proteomes" id="UP000006461"/>
    </source>
</evidence>
<dbReference type="InterPro" id="IPR011701">
    <property type="entry name" value="MFS"/>
</dbReference>
<feature type="transmembrane region" description="Helical" evidence="6">
    <location>
        <begin position="327"/>
        <end position="350"/>
    </location>
</feature>
<dbReference type="PANTHER" id="PTHR43124:SF3">
    <property type="entry name" value="CHLORAMPHENICOL EFFLUX PUMP RV0191"/>
    <property type="match status" value="1"/>
</dbReference>
<feature type="transmembrane region" description="Helical" evidence="6">
    <location>
        <begin position="78"/>
        <end position="97"/>
    </location>
</feature>
<proteinExistence type="predicted"/>
<dbReference type="Gene3D" id="1.20.1250.20">
    <property type="entry name" value="MFS general substrate transporter like domains"/>
    <property type="match status" value="1"/>
</dbReference>
<dbReference type="HOGENOM" id="CLU_058221_0_0_11"/>
<dbReference type="Pfam" id="PF07690">
    <property type="entry name" value="MFS_1"/>
    <property type="match status" value="1"/>
</dbReference>
<feature type="transmembrane region" description="Helical" evidence="6">
    <location>
        <begin position="139"/>
        <end position="159"/>
    </location>
</feature>
<evidence type="ECO:0000256" key="5">
    <source>
        <dbReference type="ARBA" id="ARBA00023136"/>
    </source>
</evidence>
<keyword evidence="2" id="KW-1003">Cell membrane</keyword>
<protein>
    <submittedName>
        <fullName evidence="7">Chloramphenicol resistance protein, permease of the major facilitator superfamily</fullName>
    </submittedName>
</protein>
<feature type="transmembrane region" description="Helical" evidence="6">
    <location>
        <begin position="293"/>
        <end position="315"/>
    </location>
</feature>
<evidence type="ECO:0000256" key="1">
    <source>
        <dbReference type="ARBA" id="ARBA00004651"/>
    </source>
</evidence>
<feature type="transmembrane region" description="Helical" evidence="6">
    <location>
        <begin position="269"/>
        <end position="287"/>
    </location>
</feature>
<feature type="transmembrane region" description="Helical" evidence="6">
    <location>
        <begin position="203"/>
        <end position="225"/>
    </location>
</feature>
<keyword evidence="4 6" id="KW-1133">Transmembrane helix</keyword>
<dbReference type="Proteomes" id="UP000006461">
    <property type="component" value="Chromosome"/>
</dbReference>
<dbReference type="AlphaFoldDB" id="I4F164"/>
<evidence type="ECO:0000256" key="2">
    <source>
        <dbReference type="ARBA" id="ARBA00022475"/>
    </source>
</evidence>
<feature type="transmembrane region" description="Helical" evidence="6">
    <location>
        <begin position="103"/>
        <end position="127"/>
    </location>
</feature>
<feature type="transmembrane region" description="Helical" evidence="6">
    <location>
        <begin position="356"/>
        <end position="373"/>
    </location>
</feature>
<keyword evidence="5 6" id="KW-0472">Membrane</keyword>
<dbReference type="OMA" id="VWTFGRD"/>
<dbReference type="InterPro" id="IPR050189">
    <property type="entry name" value="MFS_Efflux_Transporters"/>
</dbReference>
<evidence type="ECO:0000313" key="7">
    <source>
        <dbReference type="EMBL" id="CCH89377.1"/>
    </source>
</evidence>
<feature type="transmembrane region" description="Helical" evidence="6">
    <location>
        <begin position="12"/>
        <end position="31"/>
    </location>
</feature>
<dbReference type="InterPro" id="IPR036259">
    <property type="entry name" value="MFS_trans_sf"/>
</dbReference>
<dbReference type="STRING" id="477641.MODMU_3974"/>
<organism evidence="7 8">
    <name type="scientific">Modestobacter italicus (strain DSM 44449 / CECT 9708 / BC 501)</name>
    <dbReference type="NCBI Taxonomy" id="2732864"/>
    <lineage>
        <taxon>Bacteria</taxon>
        <taxon>Bacillati</taxon>
        <taxon>Actinomycetota</taxon>
        <taxon>Actinomycetes</taxon>
        <taxon>Geodermatophilales</taxon>
        <taxon>Geodermatophilaceae</taxon>
        <taxon>Modestobacter</taxon>
    </lineage>
</organism>
<feature type="transmembrane region" description="Helical" evidence="6">
    <location>
        <begin position="165"/>
        <end position="182"/>
    </location>
</feature>
<gene>
    <name evidence="7" type="ordered locus">MODMU_3974</name>
</gene>
<sequence length="393" mass="38245">MLKRSLRTPTGIVPAGLAVVAVTYGLARYGFGLYLPQLREEFGITSGTAGSIAAGSYLAYCLTALLARRWVGRDRARAALWLAGGTAAAGSAVVATASSAAVLAAGVLVAGSGAGAATPALVTAVTATVRPAAESRAQAVVNSGTGAGVVAGGLLMLSVPGHWRWAWAGFAVLALAATRAADRRSTWPSAVRRGDAARAPLRSLTRPLVAAVLGGAGCAGVWTFGRELLTGDGGLSDVVTGVLWCVLGAAGLAGGLSGDLVARAGLRRAWAGAATVAAAAVLLLAVAPGSPVGAGLALAGFGGAFVVLSGVLLAWGAQRVPAAAPQAAAVLFVGLTVGQAAGALVLGAVADAAGTPASFFGSAALLVAAATAAEPRRAVRPATPAATPGGRRR</sequence>
<feature type="transmembrane region" description="Helical" evidence="6">
    <location>
        <begin position="43"/>
        <end position="66"/>
    </location>
</feature>
<feature type="transmembrane region" description="Helical" evidence="6">
    <location>
        <begin position="241"/>
        <end position="262"/>
    </location>
</feature>
<evidence type="ECO:0000256" key="4">
    <source>
        <dbReference type="ARBA" id="ARBA00022989"/>
    </source>
</evidence>
<name>I4F164_MODI5</name>
<evidence type="ECO:0000256" key="3">
    <source>
        <dbReference type="ARBA" id="ARBA00022692"/>
    </source>
</evidence>
<comment type="subcellular location">
    <subcellularLocation>
        <location evidence="1">Cell membrane</location>
        <topology evidence="1">Multi-pass membrane protein</topology>
    </subcellularLocation>
</comment>
<keyword evidence="3 6" id="KW-0812">Transmembrane</keyword>